<dbReference type="PANTHER" id="PTHR35580:SF1">
    <property type="entry name" value="PHYTASE-LIKE DOMAIN-CONTAINING PROTEIN"/>
    <property type="match status" value="1"/>
</dbReference>
<dbReference type="EMBL" id="JABBJJ010000064">
    <property type="protein sequence ID" value="NMO16345.1"/>
    <property type="molecule type" value="Genomic_DNA"/>
</dbReference>
<proteinExistence type="predicted"/>
<dbReference type="PANTHER" id="PTHR35580">
    <property type="entry name" value="CELL SURFACE GLYCOPROTEIN (S-LAYER PROTEIN)-LIKE PROTEIN"/>
    <property type="match status" value="1"/>
</dbReference>
<evidence type="ECO:0000313" key="1">
    <source>
        <dbReference type="EMBL" id="NMO16345.1"/>
    </source>
</evidence>
<protein>
    <recommendedName>
        <fullName evidence="3">Lipoprotein</fullName>
    </recommendedName>
</protein>
<accession>A0A848LGF1</accession>
<comment type="caution">
    <text evidence="1">The sequence shown here is derived from an EMBL/GenBank/DDBJ whole genome shotgun (WGS) entry which is preliminary data.</text>
</comment>
<dbReference type="SUPFAM" id="SSF50998">
    <property type="entry name" value="Quinoprotein alcohol dehydrogenase-like"/>
    <property type="match status" value="1"/>
</dbReference>
<dbReference type="InterPro" id="IPR052918">
    <property type="entry name" value="Motility_Chemotaxis_Reg"/>
</dbReference>
<organism evidence="1 2">
    <name type="scientific">Pyxidicoccus fallax</name>
    <dbReference type="NCBI Taxonomy" id="394095"/>
    <lineage>
        <taxon>Bacteria</taxon>
        <taxon>Pseudomonadati</taxon>
        <taxon>Myxococcota</taxon>
        <taxon>Myxococcia</taxon>
        <taxon>Myxococcales</taxon>
        <taxon>Cystobacterineae</taxon>
        <taxon>Myxococcaceae</taxon>
        <taxon>Pyxidicoccus</taxon>
    </lineage>
</organism>
<dbReference type="AlphaFoldDB" id="A0A848LGF1"/>
<dbReference type="InterPro" id="IPR011047">
    <property type="entry name" value="Quinoprotein_ADH-like_sf"/>
</dbReference>
<sequence length="462" mass="47749">MRARAWWLVATVGIAGCGGLPEDTAPEPEEEELGTLRQAEATGPVAWVRFGRSEGEELGSAVAQDRDGNVLTTVVFSGGTDLGTGPLGSGDPEVPGLVLAKHSPGGRLLWTRVFQGRAGGLLAVDALGTDRERNVLFAGWSEAGADLRAGELAPPVTLEGAFIGKLDRDGRLLWVKTLAGDAAFLANGVVTDRAGNVFVSGSVYEGSLDLGGRVLTATGLRAFVAKYGADGTLKWLYAAGESTQAGGVALDEVGDAYFCGTAPDEGGTGTRTRLWRLDSASGAVVWTNGLDDGDCTGVAVHGNRVVMTGSFLESFTFGGRTYRASETPGVMDSDAFVVAYTLAGEERWARNFARVGTGVAMDQDDGVLVTGHYESGNRVGGAVLPGVPGSIDNLFVMKLDRIDGAPRWVRGLPSTAALALDVSVSREGEGVLVGAFGGPTDFGGGSVSPAGNYDAFILRLGE</sequence>
<name>A0A848LGF1_9BACT</name>
<gene>
    <name evidence="1" type="ORF">HG543_16005</name>
</gene>
<dbReference type="PROSITE" id="PS51257">
    <property type="entry name" value="PROKAR_LIPOPROTEIN"/>
    <property type="match status" value="1"/>
</dbReference>
<dbReference type="Proteomes" id="UP000518300">
    <property type="component" value="Unassembled WGS sequence"/>
</dbReference>
<reference evidence="1 2" key="1">
    <citation type="submission" date="2020-04" db="EMBL/GenBank/DDBJ databases">
        <title>Draft genome of Pyxidicoccus fallax type strain.</title>
        <authorList>
            <person name="Whitworth D.E."/>
        </authorList>
    </citation>
    <scope>NUCLEOTIDE SEQUENCE [LARGE SCALE GENOMIC DNA]</scope>
    <source>
        <strain evidence="1 2">DSM 14698</strain>
    </source>
</reference>
<evidence type="ECO:0000313" key="2">
    <source>
        <dbReference type="Proteomes" id="UP000518300"/>
    </source>
</evidence>
<keyword evidence="2" id="KW-1185">Reference proteome</keyword>
<dbReference type="RefSeq" id="WP_169345630.1">
    <property type="nucleotide sequence ID" value="NZ_JABBJJ010000064.1"/>
</dbReference>
<evidence type="ECO:0008006" key="3">
    <source>
        <dbReference type="Google" id="ProtNLM"/>
    </source>
</evidence>